<dbReference type="Proteomes" id="UP000515804">
    <property type="component" value="Chromosome"/>
</dbReference>
<evidence type="ECO:0000313" key="1">
    <source>
        <dbReference type="EMBL" id="QNN69283.1"/>
    </source>
</evidence>
<dbReference type="RefSeq" id="WP_187551806.1">
    <property type="nucleotide sequence ID" value="NZ_BMZL01000002.1"/>
</dbReference>
<dbReference type="GO" id="GO:0016740">
    <property type="term" value="F:transferase activity"/>
    <property type="evidence" value="ECO:0007669"/>
    <property type="project" value="UniProtKB-KW"/>
</dbReference>
<keyword evidence="1" id="KW-0808">Transferase</keyword>
<name>A0A7G9SN58_9GAMM</name>
<keyword evidence="2" id="KW-1185">Reference proteome</keyword>
<dbReference type="Pfam" id="PF14907">
    <property type="entry name" value="NTP_transf_5"/>
    <property type="match status" value="1"/>
</dbReference>
<gene>
    <name evidence="1" type="ORF">H9L16_11430</name>
</gene>
<dbReference type="InterPro" id="IPR039498">
    <property type="entry name" value="NTP_transf_5"/>
</dbReference>
<dbReference type="EMBL" id="CP060719">
    <property type="protein sequence ID" value="QNN69283.1"/>
    <property type="molecule type" value="Genomic_DNA"/>
</dbReference>
<dbReference type="Gene3D" id="3.30.460.40">
    <property type="match status" value="1"/>
</dbReference>
<dbReference type="KEGG" id="tcn:H9L16_11430"/>
<proteinExistence type="predicted"/>
<evidence type="ECO:0000313" key="2">
    <source>
        <dbReference type="Proteomes" id="UP000515804"/>
    </source>
</evidence>
<sequence length="368" mass="41281">MLTAASEQSARAWLAAALRDGCLPADAGLQDVGQLLDAAANEGVVALLESRLRGGPDWGALPAALREGLADGARAAAAQWLLRERELRRIAEVFAHANIRVLVLKGSALALWLYPQPYLRMGGDIDLLFESRGEAERAAQALKALGYALAFAPAETHFEMTSRLVVDGVMRSELDLHYRLLNSAAYADIFGFDELWQEASTQQATGEWLRTLAPLHAWIHACLNRALDLQNRIPDRLKLLYDIRLFAARSGRPQWETLCDLAQAKHIAGPCLHSLEDAMQWLDADVPTDVLARMRGLAEVEAIDYRRLGDWRYMQWQNLKSLPTLSARMQWVRERLLPGTHQLRELHGEGGWWTLMMRRIGRGLARLR</sequence>
<organism evidence="1 2">
    <name type="scientific">Thermomonas carbonis</name>
    <dbReference type="NCBI Taxonomy" id="1463158"/>
    <lineage>
        <taxon>Bacteria</taxon>
        <taxon>Pseudomonadati</taxon>
        <taxon>Pseudomonadota</taxon>
        <taxon>Gammaproteobacteria</taxon>
        <taxon>Lysobacterales</taxon>
        <taxon>Lysobacteraceae</taxon>
        <taxon>Thermomonas</taxon>
    </lineage>
</organism>
<accession>A0A7G9SN58</accession>
<protein>
    <submittedName>
        <fullName evidence="1">Nucleotidyltransferase family protein</fullName>
    </submittedName>
</protein>
<dbReference type="AlphaFoldDB" id="A0A7G9SN58"/>
<reference evidence="1 2" key="1">
    <citation type="submission" date="2020-08" db="EMBL/GenBank/DDBJ databases">
        <title>Genome sequence of Thermomonas carbonis KCTC 42013T.</title>
        <authorList>
            <person name="Hyun D.-W."/>
            <person name="Bae J.-W."/>
        </authorList>
    </citation>
    <scope>NUCLEOTIDE SEQUENCE [LARGE SCALE GENOMIC DNA]</scope>
    <source>
        <strain evidence="1 2">KCTC 42013</strain>
    </source>
</reference>